<proteinExistence type="predicted"/>
<keyword evidence="10" id="KW-0472">Membrane</keyword>
<keyword evidence="6 9" id="KW-0067">ATP-binding</keyword>
<dbReference type="PANTHER" id="PTHR24363">
    <property type="entry name" value="SERINE/THREONINE PROTEIN KINASE"/>
    <property type="match status" value="1"/>
</dbReference>
<dbReference type="PROSITE" id="PS50011">
    <property type="entry name" value="PROTEIN_KINASE_DOM"/>
    <property type="match status" value="1"/>
</dbReference>
<accession>A0ABV5B0B4</accession>
<comment type="caution">
    <text evidence="12">The sequence shown here is derived from an EMBL/GenBank/DDBJ whole genome shotgun (WGS) entry which is preliminary data.</text>
</comment>
<evidence type="ECO:0000256" key="8">
    <source>
        <dbReference type="ARBA" id="ARBA00048679"/>
    </source>
</evidence>
<keyword evidence="10" id="KW-0812">Transmembrane</keyword>
<dbReference type="InterPro" id="IPR017441">
    <property type="entry name" value="Protein_kinase_ATP_BS"/>
</dbReference>
<name>A0ABV5B0B4_9BACL</name>
<evidence type="ECO:0000256" key="6">
    <source>
        <dbReference type="ARBA" id="ARBA00022840"/>
    </source>
</evidence>
<organism evidence="12 13">
    <name type="scientific">Paenibacillus enshidis</name>
    <dbReference type="NCBI Taxonomy" id="1458439"/>
    <lineage>
        <taxon>Bacteria</taxon>
        <taxon>Bacillati</taxon>
        <taxon>Bacillota</taxon>
        <taxon>Bacilli</taxon>
        <taxon>Bacillales</taxon>
        <taxon>Paenibacillaceae</taxon>
        <taxon>Paenibacillus</taxon>
    </lineage>
</organism>
<keyword evidence="2 12" id="KW-0723">Serine/threonine-protein kinase</keyword>
<dbReference type="Gene3D" id="3.30.200.20">
    <property type="entry name" value="Phosphorylase Kinase, domain 1"/>
    <property type="match status" value="1"/>
</dbReference>
<protein>
    <recommendedName>
        <fullName evidence="1">non-specific serine/threonine protein kinase</fullName>
        <ecNumber evidence="1">2.7.11.1</ecNumber>
    </recommendedName>
</protein>
<dbReference type="RefSeq" id="WP_375357307.1">
    <property type="nucleotide sequence ID" value="NZ_JBHHMI010000023.1"/>
</dbReference>
<keyword evidence="4 9" id="KW-0547">Nucleotide-binding</keyword>
<sequence>MTTSSDPGLAPGTVILGKWKRGSYVIQRMLGRGANGTVYLVRDARQGRQYALKLGKDALDLQSEINVLTTLQNQGKQAALQTNGVPSYLYEVDDFILKDRDVPFYVMKYVKGEPLHLFIARHGAQWYGVAGLGVLNRLAELHESGWVFGDLKPQNIMVASFAETELIDYGGVTRTGNSVKQFTEWYDRGYWNAGGRSADPQYDLFSFALLTLHILEGDALKAAAAKLPQLRSISELTGIIARSRALRPYAGWLSSALRGEHKNTRRAALAWSQLAGAGAGGQKAAGRKNKPHWLGFAFAASLVLLAGAIWMALR</sequence>
<dbReference type="Gene3D" id="1.10.510.10">
    <property type="entry name" value="Transferase(Phosphotransferase) domain 1"/>
    <property type="match status" value="1"/>
</dbReference>
<evidence type="ECO:0000256" key="3">
    <source>
        <dbReference type="ARBA" id="ARBA00022679"/>
    </source>
</evidence>
<keyword evidence="5 12" id="KW-0418">Kinase</keyword>
<evidence type="ECO:0000259" key="11">
    <source>
        <dbReference type="PROSITE" id="PS50011"/>
    </source>
</evidence>
<evidence type="ECO:0000256" key="10">
    <source>
        <dbReference type="SAM" id="Phobius"/>
    </source>
</evidence>
<dbReference type="EC" id="2.7.11.1" evidence="1"/>
<feature type="transmembrane region" description="Helical" evidence="10">
    <location>
        <begin position="293"/>
        <end position="313"/>
    </location>
</feature>
<dbReference type="Pfam" id="PF00069">
    <property type="entry name" value="Pkinase"/>
    <property type="match status" value="1"/>
</dbReference>
<feature type="binding site" evidence="9">
    <location>
        <position position="53"/>
    </location>
    <ligand>
        <name>ATP</name>
        <dbReference type="ChEBI" id="CHEBI:30616"/>
    </ligand>
</feature>
<evidence type="ECO:0000256" key="4">
    <source>
        <dbReference type="ARBA" id="ARBA00022741"/>
    </source>
</evidence>
<dbReference type="InterPro" id="IPR011009">
    <property type="entry name" value="Kinase-like_dom_sf"/>
</dbReference>
<evidence type="ECO:0000256" key="7">
    <source>
        <dbReference type="ARBA" id="ARBA00047899"/>
    </source>
</evidence>
<evidence type="ECO:0000313" key="13">
    <source>
        <dbReference type="Proteomes" id="UP001580346"/>
    </source>
</evidence>
<dbReference type="InterPro" id="IPR000719">
    <property type="entry name" value="Prot_kinase_dom"/>
</dbReference>
<dbReference type="Proteomes" id="UP001580346">
    <property type="component" value="Unassembled WGS sequence"/>
</dbReference>
<dbReference type="SMART" id="SM00220">
    <property type="entry name" value="S_TKc"/>
    <property type="match status" value="1"/>
</dbReference>
<evidence type="ECO:0000256" key="9">
    <source>
        <dbReference type="PROSITE-ProRule" id="PRU10141"/>
    </source>
</evidence>
<reference evidence="12 13" key="1">
    <citation type="submission" date="2024-09" db="EMBL/GenBank/DDBJ databases">
        <title>Paenibacillus zeirhizospherea sp. nov., isolated from surface of the maize (Zea mays) roots in a horticulture field, Hungary.</title>
        <authorList>
            <person name="Marton D."/>
            <person name="Farkas M."/>
            <person name="Bedics A."/>
            <person name="Toth E."/>
            <person name="Tancsics A."/>
            <person name="Boka K."/>
            <person name="Maroti G."/>
            <person name="Kriszt B."/>
            <person name="Cserhati M."/>
        </authorList>
    </citation>
    <scope>NUCLEOTIDE SEQUENCE [LARGE SCALE GENOMIC DNA]</scope>
    <source>
        <strain evidence="12 13">KCTC 33519</strain>
    </source>
</reference>
<comment type="catalytic activity">
    <reaction evidence="7">
        <text>L-threonyl-[protein] + ATP = O-phospho-L-threonyl-[protein] + ADP + H(+)</text>
        <dbReference type="Rhea" id="RHEA:46608"/>
        <dbReference type="Rhea" id="RHEA-COMP:11060"/>
        <dbReference type="Rhea" id="RHEA-COMP:11605"/>
        <dbReference type="ChEBI" id="CHEBI:15378"/>
        <dbReference type="ChEBI" id="CHEBI:30013"/>
        <dbReference type="ChEBI" id="CHEBI:30616"/>
        <dbReference type="ChEBI" id="CHEBI:61977"/>
        <dbReference type="ChEBI" id="CHEBI:456216"/>
        <dbReference type="EC" id="2.7.11.1"/>
    </reaction>
</comment>
<evidence type="ECO:0000256" key="2">
    <source>
        <dbReference type="ARBA" id="ARBA00022527"/>
    </source>
</evidence>
<dbReference type="SUPFAM" id="SSF56112">
    <property type="entry name" value="Protein kinase-like (PK-like)"/>
    <property type="match status" value="1"/>
</dbReference>
<evidence type="ECO:0000313" key="12">
    <source>
        <dbReference type="EMBL" id="MFB5269034.1"/>
    </source>
</evidence>
<keyword evidence="3" id="KW-0808">Transferase</keyword>
<dbReference type="PANTHER" id="PTHR24363:SF0">
    <property type="entry name" value="SERINE_THREONINE KINASE LIKE DOMAIN CONTAINING 1"/>
    <property type="match status" value="1"/>
</dbReference>
<dbReference type="PROSITE" id="PS00107">
    <property type="entry name" value="PROTEIN_KINASE_ATP"/>
    <property type="match status" value="1"/>
</dbReference>
<evidence type="ECO:0000256" key="1">
    <source>
        <dbReference type="ARBA" id="ARBA00012513"/>
    </source>
</evidence>
<keyword evidence="10" id="KW-1133">Transmembrane helix</keyword>
<gene>
    <name evidence="12" type="ORF">ACE41H_19915</name>
</gene>
<keyword evidence="13" id="KW-1185">Reference proteome</keyword>
<dbReference type="EMBL" id="JBHHMI010000023">
    <property type="protein sequence ID" value="MFB5269034.1"/>
    <property type="molecule type" value="Genomic_DNA"/>
</dbReference>
<evidence type="ECO:0000256" key="5">
    <source>
        <dbReference type="ARBA" id="ARBA00022777"/>
    </source>
</evidence>
<comment type="catalytic activity">
    <reaction evidence="8">
        <text>L-seryl-[protein] + ATP = O-phospho-L-seryl-[protein] + ADP + H(+)</text>
        <dbReference type="Rhea" id="RHEA:17989"/>
        <dbReference type="Rhea" id="RHEA-COMP:9863"/>
        <dbReference type="Rhea" id="RHEA-COMP:11604"/>
        <dbReference type="ChEBI" id="CHEBI:15378"/>
        <dbReference type="ChEBI" id="CHEBI:29999"/>
        <dbReference type="ChEBI" id="CHEBI:30616"/>
        <dbReference type="ChEBI" id="CHEBI:83421"/>
        <dbReference type="ChEBI" id="CHEBI:456216"/>
        <dbReference type="EC" id="2.7.11.1"/>
    </reaction>
</comment>
<feature type="domain" description="Protein kinase" evidence="11">
    <location>
        <begin position="24"/>
        <end position="314"/>
    </location>
</feature>
<dbReference type="GO" id="GO:0004674">
    <property type="term" value="F:protein serine/threonine kinase activity"/>
    <property type="evidence" value="ECO:0007669"/>
    <property type="project" value="UniProtKB-KW"/>
</dbReference>